<comment type="caution">
    <text evidence="2">The sequence shown here is derived from an EMBL/GenBank/DDBJ whole genome shotgun (WGS) entry which is preliminary data.</text>
</comment>
<protein>
    <recommendedName>
        <fullName evidence="1">SGNH hydrolase-type esterase domain-containing protein</fullName>
    </recommendedName>
</protein>
<organism evidence="2 3">
    <name type="scientific">Bifidobacterium simiarum</name>
    <dbReference type="NCBI Taxonomy" id="2045441"/>
    <lineage>
        <taxon>Bacteria</taxon>
        <taxon>Bacillati</taxon>
        <taxon>Actinomycetota</taxon>
        <taxon>Actinomycetes</taxon>
        <taxon>Bifidobacteriales</taxon>
        <taxon>Bifidobacteriaceae</taxon>
        <taxon>Bifidobacterium</taxon>
    </lineage>
</organism>
<dbReference type="Gene3D" id="3.40.50.1110">
    <property type="entry name" value="SGNH hydrolase"/>
    <property type="match status" value="1"/>
</dbReference>
<name>A0A2M9HE70_9BIFI</name>
<evidence type="ECO:0000313" key="3">
    <source>
        <dbReference type="Proteomes" id="UP000231451"/>
    </source>
</evidence>
<proteinExistence type="predicted"/>
<sequence>MESPDVTVDDHGSTDNGVRIRPGFLFSKCPSCGARSCNRGFGQNHGNRGRASRPAVSCTLTFVMRHGGRGGSQRGAVRHMNINDVFHNCVGVKEEPDGLRPVRFPDRLFDFYRERGEMTDIRANSTAGITMDFTTSADTVRFDYATGRFCRPFVAFDVYENDVFITTIREPDESASGTVTYDKRNPGRTRLTFVLPYTTDTRISGCEFGDDARPVRDDRPLMLFLGDSITQGMTSLRPSQGYAYLLARTMGFRSLNWGVGSYVFDARTLDDVADVDASVIVAAYGTNDYTKIREGAMTMADFETAVAEYMSGLRFAVDEGTAVTVITPIWRSADCGTDEDRTLMDRVRATIINQAVRQRFDVIDGLALVGHDDAFLADGLHPNDLGAAMMANNIVRAKLG</sequence>
<dbReference type="SUPFAM" id="SSF52266">
    <property type="entry name" value="SGNH hydrolase"/>
    <property type="match status" value="1"/>
</dbReference>
<evidence type="ECO:0000313" key="2">
    <source>
        <dbReference type="EMBL" id="PJM75095.1"/>
    </source>
</evidence>
<accession>A0A2M9HE70</accession>
<dbReference type="InterPro" id="IPR051532">
    <property type="entry name" value="Ester_Hydrolysis_Enzymes"/>
</dbReference>
<keyword evidence="3" id="KW-1185">Reference proteome</keyword>
<dbReference type="GO" id="GO:0004622">
    <property type="term" value="F:phosphatidylcholine lysophospholipase activity"/>
    <property type="evidence" value="ECO:0007669"/>
    <property type="project" value="TreeGrafter"/>
</dbReference>
<dbReference type="Pfam" id="PF13472">
    <property type="entry name" value="Lipase_GDSL_2"/>
    <property type="match status" value="1"/>
</dbReference>
<dbReference type="PANTHER" id="PTHR30383:SF5">
    <property type="entry name" value="SGNH HYDROLASE-TYPE ESTERASE DOMAIN-CONTAINING PROTEIN"/>
    <property type="match status" value="1"/>
</dbReference>
<dbReference type="PANTHER" id="PTHR30383">
    <property type="entry name" value="THIOESTERASE 1/PROTEASE 1/LYSOPHOSPHOLIPASE L1"/>
    <property type="match status" value="1"/>
</dbReference>
<reference evidence="2 3" key="1">
    <citation type="submission" date="2017-10" db="EMBL/GenBank/DDBJ databases">
        <title>Draft genome sequences of strains TRE 1, TRE 9, TRE H and TRI 7, isolated from tamarins, belonging to four potential novel Bifidobacterium species.</title>
        <authorList>
            <person name="Mattarelli P."/>
            <person name="Modesto M."/>
            <person name="Puglisi E."/>
            <person name="Morelli L."/>
            <person name="Spezio C."/>
            <person name="Bonetti A."/>
            <person name="Sandri C."/>
        </authorList>
    </citation>
    <scope>NUCLEOTIDE SEQUENCE [LARGE SCALE GENOMIC DNA]</scope>
    <source>
        <strain evidence="3">TRI7</strain>
    </source>
</reference>
<dbReference type="InterPro" id="IPR013830">
    <property type="entry name" value="SGNH_hydro"/>
</dbReference>
<dbReference type="InterPro" id="IPR036514">
    <property type="entry name" value="SGNH_hydro_sf"/>
</dbReference>
<dbReference type="OrthoDB" id="2060945at2"/>
<gene>
    <name evidence="2" type="ORF">CSQ87_05695</name>
</gene>
<dbReference type="CDD" id="cd00229">
    <property type="entry name" value="SGNH_hydrolase"/>
    <property type="match status" value="1"/>
</dbReference>
<feature type="domain" description="SGNH hydrolase-type esterase" evidence="1">
    <location>
        <begin position="224"/>
        <end position="388"/>
    </location>
</feature>
<dbReference type="Proteomes" id="UP000231451">
    <property type="component" value="Unassembled WGS sequence"/>
</dbReference>
<dbReference type="AlphaFoldDB" id="A0A2M9HE70"/>
<dbReference type="Gene3D" id="2.60.120.260">
    <property type="entry name" value="Galactose-binding domain-like"/>
    <property type="match status" value="1"/>
</dbReference>
<evidence type="ECO:0000259" key="1">
    <source>
        <dbReference type="Pfam" id="PF13472"/>
    </source>
</evidence>
<dbReference type="EMBL" id="PEBK01000005">
    <property type="protein sequence ID" value="PJM75095.1"/>
    <property type="molecule type" value="Genomic_DNA"/>
</dbReference>